<dbReference type="AlphaFoldDB" id="A0ABD1YEZ9"/>
<dbReference type="EMBL" id="JBHFFA010000004">
    <property type="protein sequence ID" value="KAL2629356.1"/>
    <property type="molecule type" value="Genomic_DNA"/>
</dbReference>
<evidence type="ECO:0000256" key="1">
    <source>
        <dbReference type="SAM" id="MobiDB-lite"/>
    </source>
</evidence>
<evidence type="ECO:0000313" key="2">
    <source>
        <dbReference type="EMBL" id="KAL2629356.1"/>
    </source>
</evidence>
<feature type="region of interest" description="Disordered" evidence="1">
    <location>
        <begin position="1"/>
        <end position="27"/>
    </location>
</feature>
<keyword evidence="3" id="KW-1185">Reference proteome</keyword>
<proteinExistence type="predicted"/>
<dbReference type="Proteomes" id="UP001605036">
    <property type="component" value="Unassembled WGS sequence"/>
</dbReference>
<accession>A0ABD1YEZ9</accession>
<evidence type="ECO:0000313" key="3">
    <source>
        <dbReference type="Proteomes" id="UP001605036"/>
    </source>
</evidence>
<gene>
    <name evidence="2" type="ORF">R1flu_014042</name>
</gene>
<comment type="caution">
    <text evidence="2">The sequence shown here is derived from an EMBL/GenBank/DDBJ whole genome shotgun (WGS) entry which is preliminary data.</text>
</comment>
<organism evidence="2 3">
    <name type="scientific">Riccia fluitans</name>
    <dbReference type="NCBI Taxonomy" id="41844"/>
    <lineage>
        <taxon>Eukaryota</taxon>
        <taxon>Viridiplantae</taxon>
        <taxon>Streptophyta</taxon>
        <taxon>Embryophyta</taxon>
        <taxon>Marchantiophyta</taxon>
        <taxon>Marchantiopsida</taxon>
        <taxon>Marchantiidae</taxon>
        <taxon>Marchantiales</taxon>
        <taxon>Ricciaceae</taxon>
        <taxon>Riccia</taxon>
    </lineage>
</organism>
<sequence>MGLAKDPCTHTLNTFTSRNDIKGGPDITSSYLRKSVASDQRGLEELPMVRSKKGKASMKSSEDYVGDVDVAMEVSDQLCETLEEELVDTSNWKRLRTSKPG</sequence>
<reference evidence="2 3" key="1">
    <citation type="submission" date="2024-09" db="EMBL/GenBank/DDBJ databases">
        <title>Chromosome-scale assembly of Riccia fluitans.</title>
        <authorList>
            <person name="Paukszto L."/>
            <person name="Sawicki J."/>
            <person name="Karawczyk K."/>
            <person name="Piernik-Szablinska J."/>
            <person name="Szczecinska M."/>
            <person name="Mazdziarz M."/>
        </authorList>
    </citation>
    <scope>NUCLEOTIDE SEQUENCE [LARGE SCALE GENOMIC DNA]</scope>
    <source>
        <strain evidence="2">Rf_01</strain>
        <tissue evidence="2">Aerial parts of the thallus</tissue>
    </source>
</reference>
<protein>
    <submittedName>
        <fullName evidence="2">Uncharacterized protein</fullName>
    </submittedName>
</protein>
<name>A0ABD1YEZ9_9MARC</name>